<dbReference type="Proteomes" id="UP000031623">
    <property type="component" value="Chromosome"/>
</dbReference>
<accession>A0A090ALV4</accession>
<proteinExistence type="predicted"/>
<keyword evidence="2" id="KW-1185">Reference proteome</keyword>
<dbReference type="HOGENOM" id="CLU_1119750_0_0_6"/>
<sequence length="248" mass="28431">MSYYQFVAQETEFWEQINHLIATDTHDPVILSQFKNKARNILTIDVYEGCIALGVIASLEGNVEAIHTHYQQAIENFSRKPELVANYAESLARVGHFSPAAELMLEAYYLSPSTLNYLDKTIQLCGIVGRFYFIGELLRIREKINPQNTHPFASNTKQIIQWMKKTKVTDDQLEKLINLALSLLQQYPIVITPRHVEITLDEDQQKLHYKIHLAEKTETILEITTRLTQQLIAAGLPAIINWKIVPIS</sequence>
<gene>
    <name evidence="1" type="ORF">THII_1853</name>
</gene>
<name>A0A090ALV4_9GAMM</name>
<protein>
    <submittedName>
        <fullName evidence="1">Uncharacterized protein</fullName>
    </submittedName>
</protein>
<organism evidence="1 2">
    <name type="scientific">Thioploca ingrica</name>
    <dbReference type="NCBI Taxonomy" id="40754"/>
    <lineage>
        <taxon>Bacteria</taxon>
        <taxon>Pseudomonadati</taxon>
        <taxon>Pseudomonadota</taxon>
        <taxon>Gammaproteobacteria</taxon>
        <taxon>Thiotrichales</taxon>
        <taxon>Thiotrichaceae</taxon>
        <taxon>Thioploca</taxon>
    </lineage>
</organism>
<dbReference type="AlphaFoldDB" id="A0A090ALV4"/>
<dbReference type="KEGG" id="tig:THII_1853"/>
<dbReference type="EMBL" id="AP014633">
    <property type="protein sequence ID" value="BAP56150.1"/>
    <property type="molecule type" value="Genomic_DNA"/>
</dbReference>
<evidence type="ECO:0000313" key="2">
    <source>
        <dbReference type="Proteomes" id="UP000031623"/>
    </source>
</evidence>
<reference evidence="1 2" key="1">
    <citation type="journal article" date="2014" name="ISME J.">
        <title>Ecophysiology of Thioploca ingrica as revealed by the complete genome sequence supplemented with proteomic evidence.</title>
        <authorList>
            <person name="Kojima H."/>
            <person name="Ogura Y."/>
            <person name="Yamamoto N."/>
            <person name="Togashi T."/>
            <person name="Mori H."/>
            <person name="Watanabe T."/>
            <person name="Nemoto F."/>
            <person name="Kurokawa K."/>
            <person name="Hayashi T."/>
            <person name="Fukui M."/>
        </authorList>
    </citation>
    <scope>NUCLEOTIDE SEQUENCE [LARGE SCALE GENOMIC DNA]</scope>
</reference>
<dbReference type="STRING" id="40754.THII_1853"/>
<evidence type="ECO:0000313" key="1">
    <source>
        <dbReference type="EMBL" id="BAP56150.1"/>
    </source>
</evidence>